<accession>A0A9P9FR30</accession>
<dbReference type="PANTHER" id="PTHR33119">
    <property type="entry name" value="IFI3P"/>
    <property type="match status" value="1"/>
</dbReference>
<comment type="caution">
    <text evidence="3">The sequence shown here is derived from an EMBL/GenBank/DDBJ whole genome shotgun (WGS) entry which is preliminary data.</text>
</comment>
<feature type="domain" description="DUF4246" evidence="2">
    <location>
        <begin position="15"/>
        <end position="82"/>
    </location>
</feature>
<proteinExistence type="predicted"/>
<keyword evidence="4" id="KW-1185">Reference proteome</keyword>
<evidence type="ECO:0000313" key="4">
    <source>
        <dbReference type="Proteomes" id="UP000738349"/>
    </source>
</evidence>
<sequence length="602" mass="68707">MVAESIISGDDSILLPGYGLPLDYRAEDAFPALISPSGVDWRAATLLIREICMLRFIEHVTNKSEWWIKAGNDKFIEEWKNEATAMPWAEFHEHADFTEKMADACIIEIQKKAEIYEKTGLIPVMDYSACVIKSDTLVPNDLRGSLQSAVAFLESEQADRPDWRRSSDEMVLDLIDPSLWPLCYERSRILSKKRINLQNCLEHCGMGDVIPMPRKPGSSSEARGYPSPYSDYQWLPCDVSLTGEHPRIETYVNNVHPVRHSALYSVIEKLIEKALPAWDIMYRWPKEFKIQRLYTASVGVDCTVPNVCYGSNNECCAASNRPLNEDEPGVGGDSSEYLESECERLDRQWFKDTHPLRLPDPQDTLKIHANDIKSSGFFAGASQVQVIVRLFSVHLTPDRPLYSGYSRRVEGQLNERLCSTALYYYDSENVTHGHLEFRTRADAEPLKSVLSYKKHDPYALSATYAIVEGAMKLQHIGSVQTAPNRILFFPNVYQHQTSSFELVDKTRSGHCKVLVLYLVDPAVPIVSTANVPPQQRDWWTERTSPVGGETKLPPELIEMVMSNVDFPIDEVEAKKMRWELMRERGVREWVVDNELTTDRWDF</sequence>
<feature type="domain" description="DUF4246" evidence="1">
    <location>
        <begin position="99"/>
        <end position="541"/>
    </location>
</feature>
<dbReference type="OrthoDB" id="415532at2759"/>
<dbReference type="InterPro" id="IPR049207">
    <property type="entry name" value="DUF4246_N"/>
</dbReference>
<protein>
    <submittedName>
        <fullName evidence="3">Uncharacterized protein</fullName>
    </submittedName>
</protein>
<organism evidence="3 4">
    <name type="scientific">Dactylonectria macrodidyma</name>
    <dbReference type="NCBI Taxonomy" id="307937"/>
    <lineage>
        <taxon>Eukaryota</taxon>
        <taxon>Fungi</taxon>
        <taxon>Dikarya</taxon>
        <taxon>Ascomycota</taxon>
        <taxon>Pezizomycotina</taxon>
        <taxon>Sordariomycetes</taxon>
        <taxon>Hypocreomycetidae</taxon>
        <taxon>Hypocreales</taxon>
        <taxon>Nectriaceae</taxon>
        <taxon>Dactylonectria</taxon>
    </lineage>
</organism>
<reference evidence="3" key="1">
    <citation type="journal article" date="2021" name="Nat. Commun.">
        <title>Genetic determinants of endophytism in the Arabidopsis root mycobiome.</title>
        <authorList>
            <person name="Mesny F."/>
            <person name="Miyauchi S."/>
            <person name="Thiergart T."/>
            <person name="Pickel B."/>
            <person name="Atanasova L."/>
            <person name="Karlsson M."/>
            <person name="Huettel B."/>
            <person name="Barry K.W."/>
            <person name="Haridas S."/>
            <person name="Chen C."/>
            <person name="Bauer D."/>
            <person name="Andreopoulos W."/>
            <person name="Pangilinan J."/>
            <person name="LaButti K."/>
            <person name="Riley R."/>
            <person name="Lipzen A."/>
            <person name="Clum A."/>
            <person name="Drula E."/>
            <person name="Henrissat B."/>
            <person name="Kohler A."/>
            <person name="Grigoriev I.V."/>
            <person name="Martin F.M."/>
            <person name="Hacquard S."/>
        </authorList>
    </citation>
    <scope>NUCLEOTIDE SEQUENCE</scope>
    <source>
        <strain evidence="3">MPI-CAGE-AT-0147</strain>
    </source>
</reference>
<dbReference type="Pfam" id="PF14033">
    <property type="entry name" value="DUF4246"/>
    <property type="match status" value="1"/>
</dbReference>
<dbReference type="InterPro" id="IPR049192">
    <property type="entry name" value="DUF4246_C"/>
</dbReference>
<evidence type="ECO:0000259" key="2">
    <source>
        <dbReference type="Pfam" id="PF21666"/>
    </source>
</evidence>
<dbReference type="AlphaFoldDB" id="A0A9P9FR30"/>
<evidence type="ECO:0000313" key="3">
    <source>
        <dbReference type="EMBL" id="KAH7171247.1"/>
    </source>
</evidence>
<dbReference type="Proteomes" id="UP000738349">
    <property type="component" value="Unassembled WGS sequence"/>
</dbReference>
<evidence type="ECO:0000259" key="1">
    <source>
        <dbReference type="Pfam" id="PF14033"/>
    </source>
</evidence>
<name>A0A9P9FR30_9HYPO</name>
<dbReference type="Pfam" id="PF21666">
    <property type="entry name" value="DUF4246_N"/>
    <property type="match status" value="1"/>
</dbReference>
<dbReference type="EMBL" id="JAGMUV010000002">
    <property type="protein sequence ID" value="KAH7171247.1"/>
    <property type="molecule type" value="Genomic_DNA"/>
</dbReference>
<gene>
    <name evidence="3" type="ORF">EDB81DRAFT_678188</name>
</gene>
<dbReference type="PANTHER" id="PTHR33119:SF1">
    <property type="entry name" value="FE2OG DIOXYGENASE DOMAIN-CONTAINING PROTEIN"/>
    <property type="match status" value="1"/>
</dbReference>
<dbReference type="InterPro" id="IPR025340">
    <property type="entry name" value="DUF4246"/>
</dbReference>